<name>A0ABN8NUJ1_9CNID</name>
<keyword evidence="2" id="KW-1185">Reference proteome</keyword>
<dbReference type="EMBL" id="CALNXK010000035">
    <property type="protein sequence ID" value="CAH3121030.1"/>
    <property type="molecule type" value="Genomic_DNA"/>
</dbReference>
<evidence type="ECO:0000313" key="2">
    <source>
        <dbReference type="Proteomes" id="UP001159405"/>
    </source>
</evidence>
<comment type="caution">
    <text evidence="1">The sequence shown here is derived from an EMBL/GenBank/DDBJ whole genome shotgun (WGS) entry which is preliminary data.</text>
</comment>
<dbReference type="Proteomes" id="UP001159405">
    <property type="component" value="Unassembled WGS sequence"/>
</dbReference>
<proteinExistence type="predicted"/>
<evidence type="ECO:0000313" key="1">
    <source>
        <dbReference type="EMBL" id="CAH3121030.1"/>
    </source>
</evidence>
<organism evidence="1 2">
    <name type="scientific">Porites lobata</name>
    <dbReference type="NCBI Taxonomy" id="104759"/>
    <lineage>
        <taxon>Eukaryota</taxon>
        <taxon>Metazoa</taxon>
        <taxon>Cnidaria</taxon>
        <taxon>Anthozoa</taxon>
        <taxon>Hexacorallia</taxon>
        <taxon>Scleractinia</taxon>
        <taxon>Fungiina</taxon>
        <taxon>Poritidae</taxon>
        <taxon>Porites</taxon>
    </lineage>
</organism>
<accession>A0ABN8NUJ1</accession>
<protein>
    <submittedName>
        <fullName evidence="1">Uncharacterized protein</fullName>
    </submittedName>
</protein>
<reference evidence="1 2" key="1">
    <citation type="submission" date="2022-05" db="EMBL/GenBank/DDBJ databases">
        <authorList>
            <consortium name="Genoscope - CEA"/>
            <person name="William W."/>
        </authorList>
    </citation>
    <scope>NUCLEOTIDE SEQUENCE [LARGE SCALE GENOMIC DNA]</scope>
</reference>
<sequence length="78" mass="9038">MKHLEVCQKYSTVCHIFYSLRGVSSGNETLRPMLDILHQGTNPSYLYTNYTFPGEVLLRLTIFTNALIHPHNHISIYE</sequence>
<gene>
    <name evidence="1" type="ORF">PLOB_00028395</name>
</gene>